<keyword evidence="16" id="KW-1185">Reference proteome</keyword>
<evidence type="ECO:0000256" key="1">
    <source>
        <dbReference type="ARBA" id="ARBA00004496"/>
    </source>
</evidence>
<dbReference type="SUPFAM" id="SSF55979">
    <property type="entry name" value="DNA clamp"/>
    <property type="match status" value="3"/>
</dbReference>
<evidence type="ECO:0000256" key="6">
    <source>
        <dbReference type="ARBA" id="ARBA00022695"/>
    </source>
</evidence>
<dbReference type="CDD" id="cd00140">
    <property type="entry name" value="beta_clamp"/>
    <property type="match status" value="1"/>
</dbReference>
<evidence type="ECO:0000256" key="8">
    <source>
        <dbReference type="ARBA" id="ARBA00022932"/>
    </source>
</evidence>
<name>A0A2K9E7S6_9FIRM</name>
<dbReference type="GO" id="GO:0003677">
    <property type="term" value="F:DNA binding"/>
    <property type="evidence" value="ECO:0007669"/>
    <property type="project" value="UniProtKB-UniRule"/>
</dbReference>
<evidence type="ECO:0000313" key="17">
    <source>
        <dbReference type="Proteomes" id="UP000239720"/>
    </source>
</evidence>
<dbReference type="AlphaFoldDB" id="A0A2K9E7S6"/>
<accession>A0A2K9E7S6</accession>
<dbReference type="PANTHER" id="PTHR30478">
    <property type="entry name" value="DNA POLYMERASE III SUBUNIT BETA"/>
    <property type="match status" value="1"/>
</dbReference>
<evidence type="ECO:0000259" key="13">
    <source>
        <dbReference type="Pfam" id="PF02768"/>
    </source>
</evidence>
<dbReference type="InterPro" id="IPR022634">
    <property type="entry name" value="DNA_polIII_beta_N"/>
</dbReference>
<dbReference type="InterPro" id="IPR022637">
    <property type="entry name" value="DNA_polIII_beta_cen"/>
</dbReference>
<dbReference type="NCBIfam" id="TIGR00663">
    <property type="entry name" value="dnan"/>
    <property type="match status" value="1"/>
</dbReference>
<dbReference type="GO" id="GO:0009360">
    <property type="term" value="C:DNA polymerase III complex"/>
    <property type="evidence" value="ECO:0007669"/>
    <property type="project" value="InterPro"/>
</dbReference>
<keyword evidence="9" id="KW-0238">DNA-binding</keyword>
<reference evidence="15 17" key="2">
    <citation type="journal article" date="2018" name="Syst. Appl. Microbiol.">
        <title>Characterization and high-quality draft genome sequence of Herbivorax saccincola A7, an anaerobic, alkaliphilic, thermophilic, cellulolytic, and xylanolytic bacterium.</title>
        <authorList>
            <person name="Aikawa S."/>
            <person name="Baramee S."/>
            <person name="Sermsathanaswadi J."/>
            <person name="Thianheng P."/>
            <person name="Tachaapaikoon C."/>
            <person name="Shikata A."/>
            <person name="Waeonukul R."/>
            <person name="Pason P."/>
            <person name="Ratanakhanokchai K."/>
            <person name="Kosugi A."/>
        </authorList>
    </citation>
    <scope>NUCLEOTIDE SEQUENCE [LARGE SCALE GENOMIC DNA]</scope>
    <source>
        <strain evidence="15 17">A7</strain>
    </source>
</reference>
<comment type="subcellular location">
    <subcellularLocation>
        <location evidence="1 10">Cytoplasm</location>
    </subcellularLocation>
</comment>
<keyword evidence="8 10" id="KW-0239">DNA-directed DNA polymerase</keyword>
<evidence type="ECO:0000259" key="11">
    <source>
        <dbReference type="Pfam" id="PF00712"/>
    </source>
</evidence>
<keyword evidence="6 10" id="KW-0548">Nucleotidyltransferase</keyword>
<keyword evidence="7 10" id="KW-0235">DNA replication</keyword>
<feature type="domain" description="DNA polymerase III beta sliding clamp C-terminal" evidence="13">
    <location>
        <begin position="243"/>
        <end position="363"/>
    </location>
</feature>
<evidence type="ECO:0000256" key="10">
    <source>
        <dbReference type="PIRNR" id="PIRNR000804"/>
    </source>
</evidence>
<dbReference type="Gene3D" id="3.70.10.10">
    <property type="match status" value="1"/>
</dbReference>
<feature type="domain" description="DNA polymerase III beta sliding clamp central" evidence="12">
    <location>
        <begin position="128"/>
        <end position="239"/>
    </location>
</feature>
<evidence type="ECO:0000313" key="15">
    <source>
        <dbReference type="EMBL" id="PQQ65817.1"/>
    </source>
</evidence>
<evidence type="ECO:0000256" key="3">
    <source>
        <dbReference type="ARBA" id="ARBA00021035"/>
    </source>
</evidence>
<dbReference type="SMART" id="SM00480">
    <property type="entry name" value="POL3Bc"/>
    <property type="match status" value="1"/>
</dbReference>
<proteinExistence type="inferred from homology"/>
<evidence type="ECO:0000313" key="14">
    <source>
        <dbReference type="EMBL" id="AUG55994.1"/>
    </source>
</evidence>
<reference evidence="14 16" key="1">
    <citation type="submission" date="2017-12" db="EMBL/GenBank/DDBJ databases">
        <title>Complete genome sequence of Herbivorax saccincola GGR1, a novel Cellulosome-producing hydrolytic bacterium in a thermophilic biogas plant, established by Illumina and Nanopore MinION sequencing.</title>
        <authorList>
            <person name="Pechtl A."/>
            <person name="Ruckert C."/>
            <person name="Koeck D.E."/>
            <person name="Maus I."/>
            <person name="Winkler A."/>
            <person name="Kalinowski J."/>
            <person name="Puhler A."/>
            <person name="Schwarz W.W."/>
            <person name="Zverlov V.V."/>
            <person name="Schluter A."/>
            <person name="Liebl W."/>
        </authorList>
    </citation>
    <scope>NUCLEOTIDE SEQUENCE [LARGE SCALE GENOMIC DNA]</scope>
    <source>
        <strain evidence="14">GGR1</strain>
        <strain evidence="16">SR1</strain>
    </source>
</reference>
<comment type="similarity">
    <text evidence="2 10">Belongs to the beta sliding clamp family.</text>
</comment>
<dbReference type="Gene3D" id="3.10.150.10">
    <property type="entry name" value="DNA Polymerase III, subunit A, domain 2"/>
    <property type="match status" value="1"/>
</dbReference>
<feature type="domain" description="DNA polymerase III beta sliding clamp N-terminal" evidence="11">
    <location>
        <begin position="1"/>
        <end position="118"/>
    </location>
</feature>
<evidence type="ECO:0000256" key="5">
    <source>
        <dbReference type="ARBA" id="ARBA00022679"/>
    </source>
</evidence>
<dbReference type="KEGG" id="hsc:HVS_00010"/>
<dbReference type="EMBL" id="CP025197">
    <property type="protein sequence ID" value="AUG55994.1"/>
    <property type="molecule type" value="Genomic_DNA"/>
</dbReference>
<comment type="subunit">
    <text evidence="10">Forms a ring-shaped head-to-tail homodimer around DNA.</text>
</comment>
<evidence type="ECO:0000256" key="9">
    <source>
        <dbReference type="ARBA" id="ARBA00023125"/>
    </source>
</evidence>
<keyword evidence="5 10" id="KW-0808">Transferase</keyword>
<evidence type="ECO:0000259" key="12">
    <source>
        <dbReference type="Pfam" id="PF02767"/>
    </source>
</evidence>
<dbReference type="PIRSF" id="PIRSF000804">
    <property type="entry name" value="DNA_pol_III_b"/>
    <property type="match status" value="1"/>
</dbReference>
<protein>
    <recommendedName>
        <fullName evidence="3 10">Beta sliding clamp</fullName>
    </recommendedName>
</protein>
<dbReference type="Proteomes" id="UP000239720">
    <property type="component" value="Unassembled WGS sequence"/>
</dbReference>
<dbReference type="GO" id="GO:0006271">
    <property type="term" value="P:DNA strand elongation involved in DNA replication"/>
    <property type="evidence" value="ECO:0007669"/>
    <property type="project" value="TreeGrafter"/>
</dbReference>
<organism evidence="14 16">
    <name type="scientific">Acetivibrio saccincola</name>
    <dbReference type="NCBI Taxonomy" id="1677857"/>
    <lineage>
        <taxon>Bacteria</taxon>
        <taxon>Bacillati</taxon>
        <taxon>Bacillota</taxon>
        <taxon>Clostridia</taxon>
        <taxon>Eubacteriales</taxon>
        <taxon>Oscillospiraceae</taxon>
        <taxon>Acetivibrio</taxon>
    </lineage>
</organism>
<dbReference type="InterPro" id="IPR022635">
    <property type="entry name" value="DNA_polIII_beta_C"/>
</dbReference>
<dbReference type="GO" id="GO:0008408">
    <property type="term" value="F:3'-5' exonuclease activity"/>
    <property type="evidence" value="ECO:0007669"/>
    <property type="project" value="InterPro"/>
</dbReference>
<evidence type="ECO:0000256" key="7">
    <source>
        <dbReference type="ARBA" id="ARBA00022705"/>
    </source>
</evidence>
<dbReference type="RefSeq" id="WP_101298443.1">
    <property type="nucleotide sequence ID" value="NZ_CP025197.1"/>
</dbReference>
<evidence type="ECO:0000256" key="2">
    <source>
        <dbReference type="ARBA" id="ARBA00010752"/>
    </source>
</evidence>
<dbReference type="InterPro" id="IPR046938">
    <property type="entry name" value="DNA_clamp_sf"/>
</dbReference>
<dbReference type="EMBL" id="NEMB01000003">
    <property type="protein sequence ID" value="PQQ65817.1"/>
    <property type="molecule type" value="Genomic_DNA"/>
</dbReference>
<dbReference type="Proteomes" id="UP000233534">
    <property type="component" value="Chromosome"/>
</dbReference>
<dbReference type="PANTHER" id="PTHR30478:SF0">
    <property type="entry name" value="BETA SLIDING CLAMP"/>
    <property type="match status" value="1"/>
</dbReference>
<keyword evidence="4 10" id="KW-0963">Cytoplasm</keyword>
<dbReference type="Pfam" id="PF02767">
    <property type="entry name" value="DNA_pol3_beta_2"/>
    <property type="match status" value="1"/>
</dbReference>
<evidence type="ECO:0000313" key="16">
    <source>
        <dbReference type="Proteomes" id="UP000233534"/>
    </source>
</evidence>
<evidence type="ECO:0000256" key="4">
    <source>
        <dbReference type="ARBA" id="ARBA00022490"/>
    </source>
</evidence>
<gene>
    <name evidence="14" type="primary">dnaN</name>
    <name evidence="15" type="ORF">B9R14_02895</name>
    <name evidence="14" type="ORF">HVS_00010</name>
</gene>
<dbReference type="Pfam" id="PF00712">
    <property type="entry name" value="DNA_pol3_beta"/>
    <property type="match status" value="1"/>
</dbReference>
<comment type="function">
    <text evidence="10">Confers DNA tethering and processivity to DNA polymerases and other proteins. Acts as a clamp, forming a ring around DNA (a reaction catalyzed by the clamp-loading complex) which diffuses in an ATP-independent manner freely and bidirectionally along dsDNA. Initially characterized for its ability to contact the catalytic subunit of DNA polymerase III (Pol III), a complex, multichain enzyme responsible for most of the replicative synthesis in bacteria; Pol III exhibits 3'-5' exonuclease proofreading activity. The beta chain is required for initiation of replication as well as for processivity of DNA replication.</text>
</comment>
<dbReference type="OrthoDB" id="8421503at2"/>
<dbReference type="InterPro" id="IPR001001">
    <property type="entry name" value="DNA_polIII_beta"/>
</dbReference>
<dbReference type="GO" id="GO:0003887">
    <property type="term" value="F:DNA-directed DNA polymerase activity"/>
    <property type="evidence" value="ECO:0007669"/>
    <property type="project" value="UniProtKB-UniRule"/>
</dbReference>
<sequence length="366" mass="41258">MKVISSKELLVNAISIVQRAVSTKNNISLLDGILLEADGVFKMTGNDLEIGIECNIPADIRREGSIVINSKIFGDIIRKMPDSEILIELLDNNDVLIECENSVFKIKGNPSDEYPLLPEIEAEKSFKISQKIAKDMIRQTIFSVGDDEDRKILTGTLIESDGNELVFVAIDGHRMAVRKTANGVQDTSFSVVVPGKTLNEISKIIEPEDDEMEIFTSKNQILFKIDNCKIMSRLLEGEYLNYKSIIPDEHETKIRVNTKELLSSVERASLISINEKKYPIKFDIEDDVLVISSNTEIGNVRDEIAIDMEGKNMTIGFNPRYFLEALRVIDDEVVDIYFNSDIGPCTIRPVETDEFVYMILPVRIKS</sequence>
<dbReference type="Pfam" id="PF02768">
    <property type="entry name" value="DNA_pol3_beta_3"/>
    <property type="match status" value="1"/>
</dbReference>
<dbReference type="GO" id="GO:0005737">
    <property type="term" value="C:cytoplasm"/>
    <property type="evidence" value="ECO:0007669"/>
    <property type="project" value="UniProtKB-SubCell"/>
</dbReference>